<dbReference type="InterPro" id="IPR021133">
    <property type="entry name" value="HEAT_type_2"/>
</dbReference>
<protein>
    <recommendedName>
        <fullName evidence="9">Importin N-terminal domain-containing protein</fullName>
    </recommendedName>
</protein>
<dbReference type="PROSITE" id="PS50077">
    <property type="entry name" value="HEAT_REPEAT"/>
    <property type="match status" value="1"/>
</dbReference>
<keyword evidence="5" id="KW-0677">Repeat</keyword>
<evidence type="ECO:0000256" key="3">
    <source>
        <dbReference type="ARBA" id="ARBA00022448"/>
    </source>
</evidence>
<keyword evidence="4" id="KW-0963">Cytoplasm</keyword>
<comment type="caution">
    <text evidence="10">The sequence shown here is derived from an EMBL/GenBank/DDBJ whole genome shotgun (WGS) entry which is preliminary data.</text>
</comment>
<dbReference type="Proteomes" id="UP001145021">
    <property type="component" value="Unassembled WGS sequence"/>
</dbReference>
<dbReference type="SUPFAM" id="SSF48371">
    <property type="entry name" value="ARM repeat"/>
    <property type="match status" value="2"/>
</dbReference>
<proteinExistence type="predicted"/>
<evidence type="ECO:0000256" key="7">
    <source>
        <dbReference type="ARBA" id="ARBA00023242"/>
    </source>
</evidence>
<evidence type="ECO:0000256" key="5">
    <source>
        <dbReference type="ARBA" id="ARBA00022737"/>
    </source>
</evidence>
<gene>
    <name evidence="10" type="ORF">LPJ64_000376</name>
</gene>
<feature type="repeat" description="HEAT" evidence="8">
    <location>
        <begin position="382"/>
        <end position="420"/>
    </location>
</feature>
<dbReference type="EMBL" id="JANBOH010000007">
    <property type="protein sequence ID" value="KAJ1648323.1"/>
    <property type="molecule type" value="Genomic_DNA"/>
</dbReference>
<dbReference type="PANTHER" id="PTHR10527">
    <property type="entry name" value="IMPORTIN BETA"/>
    <property type="match status" value="1"/>
</dbReference>
<evidence type="ECO:0000313" key="10">
    <source>
        <dbReference type="EMBL" id="KAJ1648323.1"/>
    </source>
</evidence>
<name>A0A9W8CN39_9FUNG</name>
<dbReference type="InterPro" id="IPR058584">
    <property type="entry name" value="IMB1_TNPO1-like_TPR"/>
</dbReference>
<keyword evidence="3" id="KW-0813">Transport</keyword>
<dbReference type="Pfam" id="PF25574">
    <property type="entry name" value="TPR_IMB1"/>
    <property type="match status" value="1"/>
</dbReference>
<evidence type="ECO:0000256" key="2">
    <source>
        <dbReference type="ARBA" id="ARBA00004496"/>
    </source>
</evidence>
<dbReference type="Pfam" id="PF25780">
    <property type="entry name" value="TPR_IPO5"/>
    <property type="match status" value="1"/>
</dbReference>
<dbReference type="InterPro" id="IPR057672">
    <property type="entry name" value="TPR_IPO4/5"/>
</dbReference>
<dbReference type="SMART" id="SM00913">
    <property type="entry name" value="IBN_N"/>
    <property type="match status" value="1"/>
</dbReference>
<dbReference type="InterPro" id="IPR016024">
    <property type="entry name" value="ARM-type_fold"/>
</dbReference>
<dbReference type="PROSITE" id="PS50166">
    <property type="entry name" value="IMPORTIN_B_NT"/>
    <property type="match status" value="1"/>
</dbReference>
<reference evidence="10" key="1">
    <citation type="submission" date="2022-07" db="EMBL/GenBank/DDBJ databases">
        <title>Phylogenomic reconstructions and comparative analyses of Kickxellomycotina fungi.</title>
        <authorList>
            <person name="Reynolds N.K."/>
            <person name="Stajich J.E."/>
            <person name="Barry K."/>
            <person name="Grigoriev I.V."/>
            <person name="Crous P."/>
            <person name="Smith M.E."/>
        </authorList>
    </citation>
    <scope>NUCLEOTIDE SEQUENCE</scope>
    <source>
        <strain evidence="10">NBRC 105413</strain>
    </source>
</reference>
<keyword evidence="6" id="KW-0653">Protein transport</keyword>
<dbReference type="Pfam" id="PF03810">
    <property type="entry name" value="IBN_N"/>
    <property type="match status" value="1"/>
</dbReference>
<evidence type="ECO:0000259" key="9">
    <source>
        <dbReference type="PROSITE" id="PS50166"/>
    </source>
</evidence>
<feature type="domain" description="Importin N-terminal" evidence="9">
    <location>
        <begin position="57"/>
        <end position="95"/>
    </location>
</feature>
<keyword evidence="11" id="KW-1185">Reference proteome</keyword>
<evidence type="ECO:0000256" key="1">
    <source>
        <dbReference type="ARBA" id="ARBA00004123"/>
    </source>
</evidence>
<dbReference type="InterPro" id="IPR011989">
    <property type="entry name" value="ARM-like"/>
</dbReference>
<dbReference type="Gene3D" id="1.25.10.10">
    <property type="entry name" value="Leucine-rich Repeat Variant"/>
    <property type="match status" value="2"/>
</dbReference>
<evidence type="ECO:0000256" key="6">
    <source>
        <dbReference type="ARBA" id="ARBA00022927"/>
    </source>
</evidence>
<dbReference type="InterPro" id="IPR001494">
    <property type="entry name" value="Importin-beta_N"/>
</dbReference>
<comment type="subcellular location">
    <subcellularLocation>
        <location evidence="2">Cytoplasm</location>
    </subcellularLocation>
    <subcellularLocation>
        <location evidence="1">Nucleus</location>
    </subcellularLocation>
</comment>
<dbReference type="GO" id="GO:0006606">
    <property type="term" value="P:protein import into nucleus"/>
    <property type="evidence" value="ECO:0007669"/>
    <property type="project" value="InterPro"/>
</dbReference>
<organism evidence="10 11">
    <name type="scientific">Coemansia asiatica</name>
    <dbReference type="NCBI Taxonomy" id="1052880"/>
    <lineage>
        <taxon>Eukaryota</taxon>
        <taxon>Fungi</taxon>
        <taxon>Fungi incertae sedis</taxon>
        <taxon>Zoopagomycota</taxon>
        <taxon>Kickxellomycotina</taxon>
        <taxon>Kickxellomycetes</taxon>
        <taxon>Kickxellales</taxon>
        <taxon>Kickxellaceae</taxon>
        <taxon>Coemansia</taxon>
    </lineage>
</organism>
<accession>A0A9W8CN39</accession>
<keyword evidence="7" id="KW-0539">Nucleus</keyword>
<evidence type="ECO:0000256" key="8">
    <source>
        <dbReference type="PROSITE-ProRule" id="PRU00103"/>
    </source>
</evidence>
<dbReference type="InterPro" id="IPR040122">
    <property type="entry name" value="Importin_beta"/>
</dbReference>
<evidence type="ECO:0000313" key="11">
    <source>
        <dbReference type="Proteomes" id="UP001145021"/>
    </source>
</evidence>
<dbReference type="AlphaFoldDB" id="A0A9W8CN39"/>
<dbReference type="GO" id="GO:0005737">
    <property type="term" value="C:cytoplasm"/>
    <property type="evidence" value="ECO:0007669"/>
    <property type="project" value="UniProtKB-SubCell"/>
</dbReference>
<sequence length="1008" mass="110395">MDPQFVNGLQDLLQRLASATDTETIKAVTSSLNQQFYLNPICVPALLAIAKDHQQWQIRQLAAVEMRKRIPAFWGELSDETQQQIRDAVLQMILSETKDLTRHSLARVISSIAELDIPNQRWGELIQFLYQCCQSTTAAHREIGVYVLDSLFETIADTLSEHMQHLFDLFSGLINDPESMAVQVTTMEALGKIAEFIEPEERAAVQAFQGLVPAMVGVLQKCLEKEDEDSASRCFEVFSSMLLLETPLINRYFGELVEFSTKVAGNEDLEDNLRNLALNFLLCAATYKRGRLQKLKIVKPLIEKLMPITAQEGPEDMSEDAPSNTVIEGCVDYVRTGTNEIIVIICAGLGDSDARVRSASCVALASVSDELSDEVGKHHEKLVPLIFNILNDSNMTIVKHAMTALDVIIEGMGDSVVRYLPDLMQRMVVVLETGADDLKPLALSVIGSVAHSSGQAFGPYFGEVIARIKNAMALTGDEDVMALRGVATDTAATVAEAAGKEAFAPHLEETMKLALQGMELESSNLRECGYCYFGVMSRVFGSDFAPFLSLIAPQLLQTLRIDESSAFGLETDEEPDMDDEDGQGQLGMSTAIADEKEVAIDAAAELFASTASGFLPYVEDIAKELVALLDHYSDSVRKSAVVTLFTFIRTFSKIGNAERWQAGVPLKVAIDDNTAAMIKLVMPALLQMWEDEDEKMVVAQICTELRSIMADVGPAVTIECYPTCTTRKSQKDKDNAPVTASFAHDAEQISVRLLEIFEKKALCQTVDDDFDDEGGDDQDEDDLAEYDSMLICAAADCVAEFADVFGDAFAPIMDTFLPHIAGYAKPTFAVSERAMAVGCLAEITKNMGPAITKYAETLFPIFMTGLRDEHAEVASNGAYGVGVLIEAATIDATPYFGEVLKGLYPLVKRSDNTNNARDNAAGCVARLILENADAIPLADVVPAWIEALPIRGDHMEDLPVYDAVCYLLKNKRAEIEPFLPSLSPVLKQAMESPDTLFSDESRQYLASL</sequence>
<evidence type="ECO:0000256" key="4">
    <source>
        <dbReference type="ARBA" id="ARBA00022490"/>
    </source>
</evidence>
<dbReference type="GO" id="GO:0031267">
    <property type="term" value="F:small GTPase binding"/>
    <property type="evidence" value="ECO:0007669"/>
    <property type="project" value="InterPro"/>
</dbReference>